<reference evidence="2" key="1">
    <citation type="submission" date="2022-11" db="UniProtKB">
        <authorList>
            <consortium name="WormBaseParasite"/>
        </authorList>
    </citation>
    <scope>IDENTIFICATION</scope>
</reference>
<name>A0A915C3T1_PARUN</name>
<accession>A0A915C3T1</accession>
<dbReference type="Proteomes" id="UP000887569">
    <property type="component" value="Unplaced"/>
</dbReference>
<proteinExistence type="predicted"/>
<dbReference type="AlphaFoldDB" id="A0A915C3T1"/>
<sequence length="73" mass="7820">MMQRSAEVKEKASGKMILSSSVAPKRSTDITRVRNIAAMVRRRAAAITCLNSGIASASHLKRTNCGCDWLAAA</sequence>
<protein>
    <submittedName>
        <fullName evidence="2">Uncharacterized protein</fullName>
    </submittedName>
</protein>
<organism evidence="1 2">
    <name type="scientific">Parascaris univalens</name>
    <name type="common">Nematode worm</name>
    <dbReference type="NCBI Taxonomy" id="6257"/>
    <lineage>
        <taxon>Eukaryota</taxon>
        <taxon>Metazoa</taxon>
        <taxon>Ecdysozoa</taxon>
        <taxon>Nematoda</taxon>
        <taxon>Chromadorea</taxon>
        <taxon>Rhabditida</taxon>
        <taxon>Spirurina</taxon>
        <taxon>Ascaridomorpha</taxon>
        <taxon>Ascaridoidea</taxon>
        <taxon>Ascarididae</taxon>
        <taxon>Parascaris</taxon>
    </lineage>
</organism>
<evidence type="ECO:0000313" key="2">
    <source>
        <dbReference type="WBParaSite" id="PgR081_g023_t01"/>
    </source>
</evidence>
<dbReference type="WBParaSite" id="PgR081_g023_t01">
    <property type="protein sequence ID" value="PgR081_g023_t01"/>
    <property type="gene ID" value="PgR081_g023"/>
</dbReference>
<keyword evidence="1" id="KW-1185">Reference proteome</keyword>
<evidence type="ECO:0000313" key="1">
    <source>
        <dbReference type="Proteomes" id="UP000887569"/>
    </source>
</evidence>